<comment type="similarity">
    <text evidence="2">Belongs to the precorrin methyltransferase family.</text>
</comment>
<dbReference type="CDD" id="cd11641">
    <property type="entry name" value="Precorrin-4_C11-MT"/>
    <property type="match status" value="1"/>
</dbReference>
<feature type="domain" description="Tetrapyrrole methylase" evidence="8">
    <location>
        <begin position="6"/>
        <end position="213"/>
    </location>
</feature>
<feature type="region of interest" description="Disordered" evidence="7">
    <location>
        <begin position="257"/>
        <end position="293"/>
    </location>
</feature>
<evidence type="ECO:0000259" key="8">
    <source>
        <dbReference type="Pfam" id="PF00590"/>
    </source>
</evidence>
<keyword evidence="5" id="KW-0808">Transferase</keyword>
<dbReference type="InterPro" id="IPR000878">
    <property type="entry name" value="4pyrrol_Mease"/>
</dbReference>
<evidence type="ECO:0000256" key="6">
    <source>
        <dbReference type="ARBA" id="ARBA00022691"/>
    </source>
</evidence>
<evidence type="ECO:0000313" key="10">
    <source>
        <dbReference type="Proteomes" id="UP000233786"/>
    </source>
</evidence>
<dbReference type="OrthoDB" id="9815856at2"/>
<feature type="compositionally biased region" description="Low complexity" evidence="7">
    <location>
        <begin position="487"/>
        <end position="507"/>
    </location>
</feature>
<keyword evidence="3" id="KW-0169">Cobalamin biosynthesis</keyword>
<dbReference type="InterPro" id="IPR006362">
    <property type="entry name" value="Cbl_synth_CobM/CibF"/>
</dbReference>
<dbReference type="Gene3D" id="3.30.950.10">
    <property type="entry name" value="Methyltransferase, Cobalt-precorrin-4 Transmethylase, Domain 2"/>
    <property type="match status" value="1"/>
</dbReference>
<dbReference type="InterPro" id="IPR014776">
    <property type="entry name" value="4pyrrole_Mease_sub2"/>
</dbReference>
<keyword evidence="10" id="KW-1185">Reference proteome</keyword>
<evidence type="ECO:0000256" key="5">
    <source>
        <dbReference type="ARBA" id="ARBA00022679"/>
    </source>
</evidence>
<evidence type="ECO:0000256" key="2">
    <source>
        <dbReference type="ARBA" id="ARBA00005879"/>
    </source>
</evidence>
<dbReference type="RefSeq" id="WP_101377076.1">
    <property type="nucleotide sequence ID" value="NZ_CP061007.1"/>
</dbReference>
<dbReference type="PANTHER" id="PTHR45790">
    <property type="entry name" value="SIROHEME SYNTHASE-RELATED"/>
    <property type="match status" value="1"/>
</dbReference>
<evidence type="ECO:0000256" key="3">
    <source>
        <dbReference type="ARBA" id="ARBA00022573"/>
    </source>
</evidence>
<dbReference type="GO" id="GO:0032259">
    <property type="term" value="P:methylation"/>
    <property type="evidence" value="ECO:0007669"/>
    <property type="project" value="UniProtKB-KW"/>
</dbReference>
<dbReference type="InterPro" id="IPR003043">
    <property type="entry name" value="Uropor_MeTrfase_CS"/>
</dbReference>
<evidence type="ECO:0000313" key="9">
    <source>
        <dbReference type="EMBL" id="PKW19516.1"/>
    </source>
</evidence>
<dbReference type="SUPFAM" id="SSF53790">
    <property type="entry name" value="Tetrapyrrole methylase"/>
    <property type="match status" value="1"/>
</dbReference>
<reference evidence="9" key="1">
    <citation type="submission" date="2017-12" db="EMBL/GenBank/DDBJ databases">
        <title>Sequencing the genomes of 1000 Actinobacteria strains.</title>
        <authorList>
            <person name="Klenk H.-P."/>
        </authorList>
    </citation>
    <scope>NUCLEOTIDE SEQUENCE [LARGE SCALE GENOMIC DNA]</scope>
    <source>
        <strain evidence="9">DSM 44228</strain>
    </source>
</reference>
<protein>
    <submittedName>
        <fullName evidence="9">Precorrin-4 C11-methyltransferase</fullName>
    </submittedName>
</protein>
<dbReference type="Proteomes" id="UP000233786">
    <property type="component" value="Unassembled WGS sequence"/>
</dbReference>
<dbReference type="InterPro" id="IPR014777">
    <property type="entry name" value="4pyrrole_Mease_sub1"/>
</dbReference>
<dbReference type="PROSITE" id="PS00839">
    <property type="entry name" value="SUMT_1"/>
    <property type="match status" value="1"/>
</dbReference>
<comment type="caution">
    <text evidence="9">The sequence shown here is derived from an EMBL/GenBank/DDBJ whole genome shotgun (WGS) entry which is preliminary data.</text>
</comment>
<dbReference type="UniPathway" id="UPA00148"/>
<dbReference type="STRING" id="994479.GCA_000194155_00473"/>
<feature type="compositionally biased region" description="Low complexity" evidence="7">
    <location>
        <begin position="442"/>
        <end position="454"/>
    </location>
</feature>
<evidence type="ECO:0000256" key="4">
    <source>
        <dbReference type="ARBA" id="ARBA00022603"/>
    </source>
</evidence>
<gene>
    <name evidence="9" type="ORF">A8926_7688</name>
</gene>
<dbReference type="AlphaFoldDB" id="A0A2N3Y9A2"/>
<dbReference type="InterPro" id="IPR050161">
    <property type="entry name" value="Siro_Cobalamin_biosynth"/>
</dbReference>
<name>A0A2N3Y9A2_SACSN</name>
<dbReference type="GO" id="GO:0009236">
    <property type="term" value="P:cobalamin biosynthetic process"/>
    <property type="evidence" value="ECO:0007669"/>
    <property type="project" value="UniProtKB-UniPathway"/>
</dbReference>
<keyword evidence="4" id="KW-0489">Methyltransferase</keyword>
<sequence>MVTGRISFIGAGPGAADLITVRGARRIAEADIVVWAASLVAPECIQEHARSDAELVDSSRLTHEQALEIYRRAERDKLNVARVHSGDPSLWGAVQEQHDACARMNLEVEIVPGVPAFSAAAAAVGRELTVPEVAQSLVLTRLEGGKTPMPEGEKVREFAKHGTTMALFLSAARTGQLVEELRAGGYPDDTPVLVAYKVTWPDELLLRTNLADLEKTVKQHKLWRHTLFIVGKGLASSGTRSHLYHAGHFHTYRRADPAARRALRAERPTAARRRAESDSEPAPRTEGSGERVRDSDVAWWAVRDWQESARGSARVAANRAAPARRVDAAQSQLFTDDVAAGERPVDAVEVSERSVRSDAGVGVVGGERPVGAVEVSERSVGSGAGVGVVGGERPVGAVEVSERSVGSGAGVGVVGGERPVGAVEVSEQSVRSEAPEPKPRRTSAASTTATRATAKAVPAKRGGTKSGAKSAATKSAAKPAAAKRTKSAATTTAAAKAKPAAQRKSPAQPDEQGE</sequence>
<dbReference type="GO" id="GO:0046026">
    <property type="term" value="F:precorrin-4 C11-methyltransferase activity"/>
    <property type="evidence" value="ECO:0007669"/>
    <property type="project" value="InterPro"/>
</dbReference>
<dbReference type="Pfam" id="PF00590">
    <property type="entry name" value="TP_methylase"/>
    <property type="match status" value="1"/>
</dbReference>
<feature type="compositionally biased region" description="Low complexity" evidence="7">
    <location>
        <begin position="466"/>
        <end position="480"/>
    </location>
</feature>
<dbReference type="EMBL" id="PJNB01000001">
    <property type="protein sequence ID" value="PKW19516.1"/>
    <property type="molecule type" value="Genomic_DNA"/>
</dbReference>
<evidence type="ECO:0000256" key="1">
    <source>
        <dbReference type="ARBA" id="ARBA00004953"/>
    </source>
</evidence>
<proteinExistence type="inferred from homology"/>
<dbReference type="NCBIfam" id="TIGR01465">
    <property type="entry name" value="cobM_cbiF"/>
    <property type="match status" value="1"/>
</dbReference>
<feature type="region of interest" description="Disordered" evidence="7">
    <location>
        <begin position="407"/>
        <end position="514"/>
    </location>
</feature>
<dbReference type="InterPro" id="IPR035996">
    <property type="entry name" value="4pyrrol_Methylase_sf"/>
</dbReference>
<dbReference type="PANTHER" id="PTHR45790:SF4">
    <property type="entry name" value="COBALT-PRECORRIN-4 C(11)-METHYLTRANSFERASE"/>
    <property type="match status" value="1"/>
</dbReference>
<comment type="pathway">
    <text evidence="1">Cofactor biosynthesis; adenosylcobalamin biosynthesis.</text>
</comment>
<keyword evidence="6" id="KW-0949">S-adenosyl-L-methionine</keyword>
<dbReference type="Gene3D" id="3.40.1010.10">
    <property type="entry name" value="Cobalt-precorrin-4 Transmethylase, Domain 1"/>
    <property type="match status" value="1"/>
</dbReference>
<organism evidence="9 10">
    <name type="scientific">Saccharopolyspora spinosa</name>
    <dbReference type="NCBI Taxonomy" id="60894"/>
    <lineage>
        <taxon>Bacteria</taxon>
        <taxon>Bacillati</taxon>
        <taxon>Actinomycetota</taxon>
        <taxon>Actinomycetes</taxon>
        <taxon>Pseudonocardiales</taxon>
        <taxon>Pseudonocardiaceae</taxon>
        <taxon>Saccharopolyspora</taxon>
    </lineage>
</organism>
<accession>A0A2N3Y9A2</accession>
<feature type="compositionally biased region" description="Low complexity" evidence="7">
    <location>
        <begin position="416"/>
        <end position="425"/>
    </location>
</feature>
<evidence type="ECO:0000256" key="7">
    <source>
        <dbReference type="SAM" id="MobiDB-lite"/>
    </source>
</evidence>